<dbReference type="Proteomes" id="UP001221142">
    <property type="component" value="Unassembled WGS sequence"/>
</dbReference>
<comment type="caution">
    <text evidence="2">The sequence shown here is derived from an EMBL/GenBank/DDBJ whole genome shotgun (WGS) entry which is preliminary data.</text>
</comment>
<feature type="region of interest" description="Disordered" evidence="1">
    <location>
        <begin position="227"/>
        <end position="257"/>
    </location>
</feature>
<name>A0AAD7BD23_9AGAR</name>
<sequence>MASAALRRVPGQACLGRAHDPIHSRPPSIRRLDVHRAILYLRLHPYQSPRRDEPSEHHRALPVCRALTLLPLLEPLLSRGPLRSDVHVHVQYALSLVPPDLDHPPHPLEAFYASRTHPQYRLHYRLRINTNSTPSYRSSHPMTARSSASEIRLVQREVRGLSFAPSLQVRAGGAGAPAVVLERGSSGGDSGVVLDSELDFELRVERASRSSQGTVARVRTAMSTMFVSSARSSPGPLGSGVDGVENGVDTERERERD</sequence>
<reference evidence="2" key="1">
    <citation type="submission" date="2023-03" db="EMBL/GenBank/DDBJ databases">
        <title>Massive genome expansion in bonnet fungi (Mycena s.s.) driven by repeated elements and novel gene families across ecological guilds.</title>
        <authorList>
            <consortium name="Lawrence Berkeley National Laboratory"/>
            <person name="Harder C.B."/>
            <person name="Miyauchi S."/>
            <person name="Viragh M."/>
            <person name="Kuo A."/>
            <person name="Thoen E."/>
            <person name="Andreopoulos B."/>
            <person name="Lu D."/>
            <person name="Skrede I."/>
            <person name="Drula E."/>
            <person name="Henrissat B."/>
            <person name="Morin E."/>
            <person name="Kohler A."/>
            <person name="Barry K."/>
            <person name="LaButti K."/>
            <person name="Morin E."/>
            <person name="Salamov A."/>
            <person name="Lipzen A."/>
            <person name="Mereny Z."/>
            <person name="Hegedus B."/>
            <person name="Baldrian P."/>
            <person name="Stursova M."/>
            <person name="Weitz H."/>
            <person name="Taylor A."/>
            <person name="Grigoriev I.V."/>
            <person name="Nagy L.G."/>
            <person name="Martin F."/>
            <person name="Kauserud H."/>
        </authorList>
    </citation>
    <scope>NUCLEOTIDE SEQUENCE</scope>
    <source>
        <strain evidence="2">9284</strain>
    </source>
</reference>
<dbReference type="AlphaFoldDB" id="A0AAD7BD23"/>
<proteinExistence type="predicted"/>
<keyword evidence="3" id="KW-1185">Reference proteome</keyword>
<organism evidence="2 3">
    <name type="scientific">Roridomyces roridus</name>
    <dbReference type="NCBI Taxonomy" id="1738132"/>
    <lineage>
        <taxon>Eukaryota</taxon>
        <taxon>Fungi</taxon>
        <taxon>Dikarya</taxon>
        <taxon>Basidiomycota</taxon>
        <taxon>Agaricomycotina</taxon>
        <taxon>Agaricomycetes</taxon>
        <taxon>Agaricomycetidae</taxon>
        <taxon>Agaricales</taxon>
        <taxon>Marasmiineae</taxon>
        <taxon>Mycenaceae</taxon>
        <taxon>Roridomyces</taxon>
    </lineage>
</organism>
<protein>
    <submittedName>
        <fullName evidence="2">Uncharacterized protein</fullName>
    </submittedName>
</protein>
<dbReference type="EMBL" id="JARKIF010000021">
    <property type="protein sequence ID" value="KAJ7617160.1"/>
    <property type="molecule type" value="Genomic_DNA"/>
</dbReference>
<accession>A0AAD7BD23</accession>
<evidence type="ECO:0000313" key="2">
    <source>
        <dbReference type="EMBL" id="KAJ7617160.1"/>
    </source>
</evidence>
<gene>
    <name evidence="2" type="ORF">FB45DRAFT_1034456</name>
</gene>
<evidence type="ECO:0000313" key="3">
    <source>
        <dbReference type="Proteomes" id="UP001221142"/>
    </source>
</evidence>
<evidence type="ECO:0000256" key="1">
    <source>
        <dbReference type="SAM" id="MobiDB-lite"/>
    </source>
</evidence>